<dbReference type="GO" id="GO:0005829">
    <property type="term" value="C:cytosol"/>
    <property type="evidence" value="ECO:0007669"/>
    <property type="project" value="TreeGrafter"/>
</dbReference>
<keyword evidence="5" id="KW-1185">Reference proteome</keyword>
<dbReference type="KEGG" id="acan:ACA1_369490"/>
<dbReference type="Pfam" id="PF04969">
    <property type="entry name" value="CS"/>
    <property type="match status" value="1"/>
</dbReference>
<dbReference type="AlphaFoldDB" id="L8H1F5"/>
<reference evidence="4 5" key="1">
    <citation type="journal article" date="2013" name="Genome Biol.">
        <title>Genome of Acanthamoeba castellanii highlights extensive lateral gene transfer and early evolution of tyrosine kinase signaling.</title>
        <authorList>
            <person name="Clarke M."/>
            <person name="Lohan A.J."/>
            <person name="Liu B."/>
            <person name="Lagkouvardos I."/>
            <person name="Roy S."/>
            <person name="Zafar N."/>
            <person name="Bertelli C."/>
            <person name="Schilde C."/>
            <person name="Kianianmomeni A."/>
            <person name="Burglin T.R."/>
            <person name="Frech C."/>
            <person name="Turcotte B."/>
            <person name="Kopec K.O."/>
            <person name="Synnott J.M."/>
            <person name="Choo C."/>
            <person name="Paponov I."/>
            <person name="Finkler A."/>
            <person name="Soon Heng Tan C."/>
            <person name="Hutchins A.P."/>
            <person name="Weinmeier T."/>
            <person name="Rattei T."/>
            <person name="Chu J.S."/>
            <person name="Gimenez G."/>
            <person name="Irimia M."/>
            <person name="Rigden D.J."/>
            <person name="Fitzpatrick D.A."/>
            <person name="Lorenzo-Morales J."/>
            <person name="Bateman A."/>
            <person name="Chiu C.H."/>
            <person name="Tang P."/>
            <person name="Hegemann P."/>
            <person name="Fromm H."/>
            <person name="Raoult D."/>
            <person name="Greub G."/>
            <person name="Miranda-Saavedra D."/>
            <person name="Chen N."/>
            <person name="Nash P."/>
            <person name="Ginger M.L."/>
            <person name="Horn M."/>
            <person name="Schaap P."/>
            <person name="Caler L."/>
            <person name="Loftus B."/>
        </authorList>
    </citation>
    <scope>NUCLEOTIDE SEQUENCE [LARGE SCALE GENOMIC DNA]</scope>
    <source>
        <strain evidence="4 5">Neff</strain>
    </source>
</reference>
<dbReference type="GO" id="GO:0051131">
    <property type="term" value="P:chaperone-mediated protein complex assembly"/>
    <property type="evidence" value="ECO:0007669"/>
    <property type="project" value="TreeGrafter"/>
</dbReference>
<evidence type="ECO:0000256" key="2">
    <source>
        <dbReference type="SAM" id="MobiDB-lite"/>
    </source>
</evidence>
<name>L8H1F5_ACACF</name>
<protein>
    <submittedName>
        <fullName evidence="4">CS domain containing protein</fullName>
    </submittedName>
</protein>
<dbReference type="PANTHER" id="PTHR22932:SF1">
    <property type="entry name" value="CO-CHAPERONE PROTEIN DAF-41"/>
    <property type="match status" value="1"/>
</dbReference>
<dbReference type="Proteomes" id="UP000011083">
    <property type="component" value="Unassembled WGS sequence"/>
</dbReference>
<proteinExistence type="inferred from homology"/>
<dbReference type="GO" id="GO:0006457">
    <property type="term" value="P:protein folding"/>
    <property type="evidence" value="ECO:0007669"/>
    <property type="project" value="TreeGrafter"/>
</dbReference>
<dbReference type="EMBL" id="KB007960">
    <property type="protein sequence ID" value="ELR18206.1"/>
    <property type="molecule type" value="Genomic_DNA"/>
</dbReference>
<comment type="similarity">
    <text evidence="1">Belongs to the p23/wos2 family.</text>
</comment>
<feature type="region of interest" description="Disordered" evidence="2">
    <location>
        <begin position="161"/>
        <end position="202"/>
    </location>
</feature>
<dbReference type="InterPro" id="IPR045250">
    <property type="entry name" value="p23-like"/>
</dbReference>
<dbReference type="InterPro" id="IPR007052">
    <property type="entry name" value="CS_dom"/>
</dbReference>
<evidence type="ECO:0000256" key="1">
    <source>
        <dbReference type="ARBA" id="ARBA00025733"/>
    </source>
</evidence>
<evidence type="ECO:0000313" key="5">
    <source>
        <dbReference type="Proteomes" id="UP000011083"/>
    </source>
</evidence>
<dbReference type="OrthoDB" id="1564555at2759"/>
<organism evidence="4 5">
    <name type="scientific">Acanthamoeba castellanii (strain ATCC 30010 / Neff)</name>
    <dbReference type="NCBI Taxonomy" id="1257118"/>
    <lineage>
        <taxon>Eukaryota</taxon>
        <taxon>Amoebozoa</taxon>
        <taxon>Discosea</taxon>
        <taxon>Longamoebia</taxon>
        <taxon>Centramoebida</taxon>
        <taxon>Acanthamoebidae</taxon>
        <taxon>Acanthamoeba</taxon>
    </lineage>
</organism>
<dbReference type="Gene3D" id="2.60.40.790">
    <property type="match status" value="1"/>
</dbReference>
<dbReference type="FunFam" id="2.60.40.790:FF:000039">
    <property type="entry name" value="CS domain containing protein"/>
    <property type="match status" value="1"/>
</dbReference>
<dbReference type="CDD" id="cd06465">
    <property type="entry name" value="p23_hB-ind1_like"/>
    <property type="match status" value="1"/>
</dbReference>
<dbReference type="GO" id="GO:0051087">
    <property type="term" value="F:protein-folding chaperone binding"/>
    <property type="evidence" value="ECO:0007669"/>
    <property type="project" value="TreeGrafter"/>
</dbReference>
<dbReference type="OMA" id="EEGPYWP"/>
<accession>L8H1F5</accession>
<dbReference type="GO" id="GO:0051879">
    <property type="term" value="F:Hsp90 protein binding"/>
    <property type="evidence" value="ECO:0007669"/>
    <property type="project" value="InterPro"/>
</dbReference>
<dbReference type="PANTHER" id="PTHR22932">
    <property type="entry name" value="TELOMERASE-BINDING PROTEIN P23 HSP90 CO-CHAPERONE"/>
    <property type="match status" value="1"/>
</dbReference>
<dbReference type="GO" id="GO:0005634">
    <property type="term" value="C:nucleus"/>
    <property type="evidence" value="ECO:0007669"/>
    <property type="project" value="TreeGrafter"/>
</dbReference>
<sequence length="202" mass="22436">MSRSIRSNAHLNDIRFVQRKDKLFLTIDVQDVKDAKIELTETHLKFSGSAQGKDYNLDLEFFKEINPEESKYAVLPRHIVFNIVKKESGPHWDRLTKVGGKQWWLKADWGRWVEEDEEDEGAGEGGDFDMPPGMMGMPGMGGMGGMPPGMMGMPGMGGMGGMPGMGGMNFNDFGGDLEGSDEEDEDDDEVPPLEEDTKEGQQ</sequence>
<dbReference type="SUPFAM" id="SSF49764">
    <property type="entry name" value="HSP20-like chaperones"/>
    <property type="match status" value="1"/>
</dbReference>
<feature type="domain" description="CS" evidence="3">
    <location>
        <begin position="9"/>
        <end position="96"/>
    </location>
</feature>
<gene>
    <name evidence="4" type="ORF">ACA1_369490</name>
</gene>
<dbReference type="RefSeq" id="XP_004340226.1">
    <property type="nucleotide sequence ID" value="XM_004340178.1"/>
</dbReference>
<dbReference type="PROSITE" id="PS51203">
    <property type="entry name" value="CS"/>
    <property type="match status" value="1"/>
</dbReference>
<dbReference type="GeneID" id="14919029"/>
<dbReference type="VEuPathDB" id="AmoebaDB:ACA1_369490"/>
<dbReference type="STRING" id="1257118.L8H1F5"/>
<evidence type="ECO:0000313" key="4">
    <source>
        <dbReference type="EMBL" id="ELR18206.1"/>
    </source>
</evidence>
<feature type="region of interest" description="Disordered" evidence="2">
    <location>
        <begin position="115"/>
        <end position="135"/>
    </location>
</feature>
<evidence type="ECO:0000259" key="3">
    <source>
        <dbReference type="PROSITE" id="PS51203"/>
    </source>
</evidence>
<feature type="compositionally biased region" description="Acidic residues" evidence="2">
    <location>
        <begin position="178"/>
        <end position="202"/>
    </location>
</feature>
<dbReference type="InterPro" id="IPR008978">
    <property type="entry name" value="HSP20-like_chaperone"/>
</dbReference>